<evidence type="ECO:0000259" key="13">
    <source>
        <dbReference type="Pfam" id="PF03313"/>
    </source>
</evidence>
<evidence type="ECO:0000256" key="9">
    <source>
        <dbReference type="ARBA" id="ARBA00023239"/>
    </source>
</evidence>
<dbReference type="PANTHER" id="PTHR30182">
    <property type="entry name" value="L-SERINE DEHYDRATASE"/>
    <property type="match status" value="1"/>
</dbReference>
<keyword evidence="5 11" id="KW-0004">4Fe-4S</keyword>
<dbReference type="GO" id="GO:0046872">
    <property type="term" value="F:metal ion binding"/>
    <property type="evidence" value="ECO:0007669"/>
    <property type="project" value="UniProtKB-KW"/>
</dbReference>
<comment type="cofactor">
    <cofactor evidence="1 11">
        <name>[4Fe-4S] cluster</name>
        <dbReference type="ChEBI" id="CHEBI:49883"/>
    </cofactor>
</comment>
<dbReference type="GO" id="GO:0003941">
    <property type="term" value="F:L-serine ammonia-lyase activity"/>
    <property type="evidence" value="ECO:0007669"/>
    <property type="project" value="UniProtKB-UniRule"/>
</dbReference>
<keyword evidence="8 11" id="KW-0411">Iron-sulfur</keyword>
<dbReference type="STRING" id="1184151.AW736_07615"/>
<keyword evidence="7 11" id="KW-0408">Iron</keyword>
<comment type="similarity">
    <text evidence="3 11">Belongs to the iron-sulfur dependent L-serine dehydratase family.</text>
</comment>
<feature type="region of interest" description="Disordered" evidence="12">
    <location>
        <begin position="250"/>
        <end position="278"/>
    </location>
</feature>
<reference evidence="14 15" key="1">
    <citation type="submission" date="2016-01" db="EMBL/GenBank/DDBJ databases">
        <title>High potential of lignocellulose degradation of a new Verrucomicrobia species.</title>
        <authorList>
            <person name="Wang Y."/>
            <person name="Shi Y."/>
            <person name="Qiu Z."/>
            <person name="Liu S."/>
            <person name="Yang H."/>
        </authorList>
    </citation>
    <scope>NUCLEOTIDE SEQUENCE [LARGE SCALE GENOMIC DNA]</scope>
    <source>
        <strain evidence="14 15">TSB47</strain>
    </source>
</reference>
<keyword evidence="15" id="KW-1185">Reference proteome</keyword>
<keyword evidence="6 11" id="KW-0479">Metal-binding</keyword>
<comment type="pathway">
    <text evidence="2">Carbohydrate biosynthesis; gluconeogenesis.</text>
</comment>
<name>A0A178IMV1_9BACT</name>
<dbReference type="InterPro" id="IPR004642">
    <property type="entry name" value="Ser_deHydtase_asu"/>
</dbReference>
<dbReference type="Proteomes" id="UP000078486">
    <property type="component" value="Unassembled WGS sequence"/>
</dbReference>
<dbReference type="Pfam" id="PF03313">
    <property type="entry name" value="SDH_alpha"/>
    <property type="match status" value="1"/>
</dbReference>
<evidence type="ECO:0000256" key="11">
    <source>
        <dbReference type="RuleBase" id="RU366059"/>
    </source>
</evidence>
<sequence length="278" mass="28733">MADAALQREAAESGQPASALLARMEDRYRIMRDAIRQGLAINTRSTSGLSGGDAARLQAYSQTAAPLLGPHLARTMAYGFAVLEINAQFGRIVATPTAGSSGIVPACLLMLEETRGLSEQQAARALFTAAGIGLVIGRRAPFSGAQGGCQAEVGSASAMAAAAIVEAEGGTPQQAADAAAFALMNTLGMVCDPIGGYVEIPCVSRNGMFAVHSFLAATMALAGIRGMVPLDDVVTAMRDIGRRMPRALKETSQAGLATTPTGLLHRPQPIRNPAENIK</sequence>
<keyword evidence="4 11" id="KW-0312">Gluconeogenesis</keyword>
<evidence type="ECO:0000256" key="6">
    <source>
        <dbReference type="ARBA" id="ARBA00022723"/>
    </source>
</evidence>
<protein>
    <recommendedName>
        <fullName evidence="11">L-serine dehydratase</fullName>
        <ecNumber evidence="11">4.3.1.17</ecNumber>
    </recommendedName>
</protein>
<dbReference type="PANTHER" id="PTHR30182:SF1">
    <property type="entry name" value="L-SERINE DEHYDRATASE 1"/>
    <property type="match status" value="1"/>
</dbReference>
<evidence type="ECO:0000256" key="10">
    <source>
        <dbReference type="ARBA" id="ARBA00049406"/>
    </source>
</evidence>
<evidence type="ECO:0000313" key="14">
    <source>
        <dbReference type="EMBL" id="OAM90519.1"/>
    </source>
</evidence>
<dbReference type="InterPro" id="IPR005130">
    <property type="entry name" value="Ser_deHydtase-like_asu"/>
</dbReference>
<keyword evidence="9 11" id="KW-0456">Lyase</keyword>
<evidence type="ECO:0000313" key="15">
    <source>
        <dbReference type="Proteomes" id="UP000078486"/>
    </source>
</evidence>
<evidence type="ECO:0000256" key="3">
    <source>
        <dbReference type="ARBA" id="ARBA00008636"/>
    </source>
</evidence>
<organism evidence="14 15">
    <name type="scientific">Termitidicoccus mucosus</name>
    <dbReference type="NCBI Taxonomy" id="1184151"/>
    <lineage>
        <taxon>Bacteria</taxon>
        <taxon>Pseudomonadati</taxon>
        <taxon>Verrucomicrobiota</taxon>
        <taxon>Opitutia</taxon>
        <taxon>Opitutales</taxon>
        <taxon>Opitutaceae</taxon>
        <taxon>Termitidicoccus</taxon>
    </lineage>
</organism>
<comment type="caution">
    <text evidence="14">The sequence shown here is derived from an EMBL/GenBank/DDBJ whole genome shotgun (WGS) entry which is preliminary data.</text>
</comment>
<dbReference type="EC" id="4.3.1.17" evidence="11"/>
<dbReference type="AlphaFoldDB" id="A0A178IMV1"/>
<feature type="domain" description="Serine dehydratase-like alpha subunit" evidence="13">
    <location>
        <begin position="4"/>
        <end position="257"/>
    </location>
</feature>
<dbReference type="GO" id="GO:0006094">
    <property type="term" value="P:gluconeogenesis"/>
    <property type="evidence" value="ECO:0007669"/>
    <property type="project" value="UniProtKB-KW"/>
</dbReference>
<evidence type="ECO:0000256" key="4">
    <source>
        <dbReference type="ARBA" id="ARBA00022432"/>
    </source>
</evidence>
<evidence type="ECO:0000256" key="7">
    <source>
        <dbReference type="ARBA" id="ARBA00023004"/>
    </source>
</evidence>
<dbReference type="EMBL" id="LRRQ01000056">
    <property type="protein sequence ID" value="OAM90519.1"/>
    <property type="molecule type" value="Genomic_DNA"/>
</dbReference>
<dbReference type="GO" id="GO:0051539">
    <property type="term" value="F:4 iron, 4 sulfur cluster binding"/>
    <property type="evidence" value="ECO:0007669"/>
    <property type="project" value="UniProtKB-UniRule"/>
</dbReference>
<proteinExistence type="inferred from homology"/>
<evidence type="ECO:0000256" key="1">
    <source>
        <dbReference type="ARBA" id="ARBA00001966"/>
    </source>
</evidence>
<evidence type="ECO:0000256" key="8">
    <source>
        <dbReference type="ARBA" id="ARBA00023014"/>
    </source>
</evidence>
<evidence type="ECO:0000256" key="5">
    <source>
        <dbReference type="ARBA" id="ARBA00022485"/>
    </source>
</evidence>
<dbReference type="InterPro" id="IPR051318">
    <property type="entry name" value="Fe-S_L-Ser"/>
</dbReference>
<evidence type="ECO:0000256" key="12">
    <source>
        <dbReference type="SAM" id="MobiDB-lite"/>
    </source>
</evidence>
<comment type="catalytic activity">
    <reaction evidence="10 11">
        <text>L-serine = pyruvate + NH4(+)</text>
        <dbReference type="Rhea" id="RHEA:19169"/>
        <dbReference type="ChEBI" id="CHEBI:15361"/>
        <dbReference type="ChEBI" id="CHEBI:28938"/>
        <dbReference type="ChEBI" id="CHEBI:33384"/>
        <dbReference type="EC" id="4.3.1.17"/>
    </reaction>
</comment>
<accession>A0A178IMV1</accession>
<dbReference type="NCBIfam" id="TIGR00718">
    <property type="entry name" value="sda_alpha"/>
    <property type="match status" value="1"/>
</dbReference>
<gene>
    <name evidence="14" type="ORF">AW736_07615</name>
</gene>
<evidence type="ECO:0000256" key="2">
    <source>
        <dbReference type="ARBA" id="ARBA00004742"/>
    </source>
</evidence>
<feature type="compositionally biased region" description="Polar residues" evidence="12">
    <location>
        <begin position="250"/>
        <end position="261"/>
    </location>
</feature>